<dbReference type="GO" id="GO:0016020">
    <property type="term" value="C:membrane"/>
    <property type="evidence" value="ECO:0007669"/>
    <property type="project" value="UniProtKB-SubCell"/>
</dbReference>
<dbReference type="GO" id="GO:0008270">
    <property type="term" value="F:zinc ion binding"/>
    <property type="evidence" value="ECO:0007669"/>
    <property type="project" value="UniProtKB-KW"/>
</dbReference>
<keyword evidence="4" id="KW-0479">Metal-binding</keyword>
<keyword evidence="8 11" id="KW-1133">Transmembrane helix</keyword>
<proteinExistence type="predicted"/>
<feature type="region of interest" description="Disordered" evidence="10">
    <location>
        <begin position="1"/>
        <end position="33"/>
    </location>
</feature>
<feature type="domain" description="RING-CH-type" evidence="12">
    <location>
        <begin position="40"/>
        <end position="102"/>
    </location>
</feature>
<evidence type="ECO:0000256" key="7">
    <source>
        <dbReference type="ARBA" id="ARBA00022833"/>
    </source>
</evidence>
<dbReference type="SMART" id="SM00744">
    <property type="entry name" value="RINGv"/>
    <property type="match status" value="1"/>
</dbReference>
<feature type="transmembrane region" description="Helical" evidence="11">
    <location>
        <begin position="154"/>
        <end position="174"/>
    </location>
</feature>
<dbReference type="SUPFAM" id="SSF57850">
    <property type="entry name" value="RING/U-box"/>
    <property type="match status" value="1"/>
</dbReference>
<comment type="caution">
    <text evidence="13">The sequence shown here is derived from an EMBL/GenBank/DDBJ whole genome shotgun (WGS) entry which is preliminary data.</text>
</comment>
<feature type="compositionally biased region" description="Basic and acidic residues" evidence="10">
    <location>
        <begin position="1"/>
        <end position="15"/>
    </location>
</feature>
<keyword evidence="2" id="KW-0808">Transferase</keyword>
<accession>A0A9D4SWE5</accession>
<evidence type="ECO:0000256" key="11">
    <source>
        <dbReference type="SAM" id="Phobius"/>
    </source>
</evidence>
<evidence type="ECO:0000256" key="3">
    <source>
        <dbReference type="ARBA" id="ARBA00022692"/>
    </source>
</evidence>
<name>A0A9D4SWE5_RHISA</name>
<keyword evidence="5" id="KW-0863">Zinc-finger</keyword>
<dbReference type="Pfam" id="PF12906">
    <property type="entry name" value="RINGv"/>
    <property type="match status" value="1"/>
</dbReference>
<protein>
    <recommendedName>
        <fullName evidence="12">RING-CH-type domain-containing protein</fullName>
    </recommendedName>
</protein>
<dbReference type="EMBL" id="JABSTV010001250">
    <property type="protein sequence ID" value="KAH7955986.1"/>
    <property type="molecule type" value="Genomic_DNA"/>
</dbReference>
<dbReference type="GO" id="GO:0004842">
    <property type="term" value="F:ubiquitin-protein transferase activity"/>
    <property type="evidence" value="ECO:0007669"/>
    <property type="project" value="TreeGrafter"/>
</dbReference>
<comment type="subcellular location">
    <subcellularLocation>
        <location evidence="1">Membrane</location>
        <topology evidence="1">Multi-pass membrane protein</topology>
    </subcellularLocation>
</comment>
<evidence type="ECO:0000256" key="10">
    <source>
        <dbReference type="SAM" id="MobiDB-lite"/>
    </source>
</evidence>
<feature type="transmembrane region" description="Helical" evidence="11">
    <location>
        <begin position="121"/>
        <end position="142"/>
    </location>
</feature>
<dbReference type="Gene3D" id="3.30.40.10">
    <property type="entry name" value="Zinc/RING finger domain, C3HC4 (zinc finger)"/>
    <property type="match status" value="1"/>
</dbReference>
<gene>
    <name evidence="13" type="ORF">HPB52_005374</name>
</gene>
<dbReference type="Proteomes" id="UP000821837">
    <property type="component" value="Unassembled WGS sequence"/>
</dbReference>
<reference evidence="13" key="2">
    <citation type="submission" date="2021-09" db="EMBL/GenBank/DDBJ databases">
        <authorList>
            <person name="Jia N."/>
            <person name="Wang J."/>
            <person name="Shi W."/>
            <person name="Du L."/>
            <person name="Sun Y."/>
            <person name="Zhan W."/>
            <person name="Jiang J."/>
            <person name="Wang Q."/>
            <person name="Zhang B."/>
            <person name="Ji P."/>
            <person name="Sakyi L.B."/>
            <person name="Cui X."/>
            <person name="Yuan T."/>
            <person name="Jiang B."/>
            <person name="Yang W."/>
            <person name="Lam T.T.-Y."/>
            <person name="Chang Q."/>
            <person name="Ding S."/>
            <person name="Wang X."/>
            <person name="Zhu J."/>
            <person name="Ruan X."/>
            <person name="Zhao L."/>
            <person name="Wei J."/>
            <person name="Que T."/>
            <person name="Du C."/>
            <person name="Cheng J."/>
            <person name="Dai P."/>
            <person name="Han X."/>
            <person name="Huang E."/>
            <person name="Gao Y."/>
            <person name="Liu J."/>
            <person name="Shao H."/>
            <person name="Ye R."/>
            <person name="Li L."/>
            <person name="Wei W."/>
            <person name="Wang X."/>
            <person name="Wang C."/>
            <person name="Huo Q."/>
            <person name="Li W."/>
            <person name="Guo W."/>
            <person name="Chen H."/>
            <person name="Chen S."/>
            <person name="Zhou L."/>
            <person name="Zhou L."/>
            <person name="Ni X."/>
            <person name="Tian J."/>
            <person name="Zhou Y."/>
            <person name="Sheng Y."/>
            <person name="Liu T."/>
            <person name="Pan Y."/>
            <person name="Xia L."/>
            <person name="Li J."/>
            <person name="Zhao F."/>
            <person name="Cao W."/>
        </authorList>
    </citation>
    <scope>NUCLEOTIDE SEQUENCE</scope>
    <source>
        <strain evidence="13">Rsan-2018</strain>
        <tissue evidence="13">Larvae</tissue>
    </source>
</reference>
<dbReference type="PANTHER" id="PTHR46065">
    <property type="entry name" value="E3 UBIQUITIN-PROTEIN LIGASE MARCH 2/3 FAMILY MEMBER"/>
    <property type="match status" value="1"/>
</dbReference>
<evidence type="ECO:0000256" key="9">
    <source>
        <dbReference type="ARBA" id="ARBA00023136"/>
    </source>
</evidence>
<dbReference type="InterPro" id="IPR011016">
    <property type="entry name" value="Znf_RING-CH"/>
</dbReference>
<evidence type="ECO:0000313" key="14">
    <source>
        <dbReference type="Proteomes" id="UP000821837"/>
    </source>
</evidence>
<dbReference type="PROSITE" id="PS51292">
    <property type="entry name" value="ZF_RING_CH"/>
    <property type="match status" value="1"/>
</dbReference>
<evidence type="ECO:0000313" key="13">
    <source>
        <dbReference type="EMBL" id="KAH7955986.1"/>
    </source>
</evidence>
<evidence type="ECO:0000256" key="4">
    <source>
        <dbReference type="ARBA" id="ARBA00022723"/>
    </source>
</evidence>
<keyword evidence="9 11" id="KW-0472">Membrane</keyword>
<evidence type="ECO:0000259" key="12">
    <source>
        <dbReference type="PROSITE" id="PS51292"/>
    </source>
</evidence>
<evidence type="ECO:0000256" key="1">
    <source>
        <dbReference type="ARBA" id="ARBA00004141"/>
    </source>
</evidence>
<dbReference type="VEuPathDB" id="VectorBase:RSAN_032164"/>
<sequence length="180" mass="20660">MASPDRVEIEDRRDNTVLPNTKTSKTRDHRGSAPAEISVGMDCEAPTCRICYRRKATGQGPLIAPCSCRGLIGFAHKRCLETWLREKDTNQCDVCLQRISVRNKPMPLWYFFRDPKHRRDVVRMLVNALSRLGDVMVLSFAWTYASGFLGSVGWLTYLFILGVLLFQTVFWMMVEVIRIV</sequence>
<keyword evidence="6" id="KW-0833">Ubl conjugation pathway</keyword>
<organism evidence="13 14">
    <name type="scientific">Rhipicephalus sanguineus</name>
    <name type="common">Brown dog tick</name>
    <name type="synonym">Ixodes sanguineus</name>
    <dbReference type="NCBI Taxonomy" id="34632"/>
    <lineage>
        <taxon>Eukaryota</taxon>
        <taxon>Metazoa</taxon>
        <taxon>Ecdysozoa</taxon>
        <taxon>Arthropoda</taxon>
        <taxon>Chelicerata</taxon>
        <taxon>Arachnida</taxon>
        <taxon>Acari</taxon>
        <taxon>Parasitiformes</taxon>
        <taxon>Ixodida</taxon>
        <taxon>Ixodoidea</taxon>
        <taxon>Ixodidae</taxon>
        <taxon>Rhipicephalinae</taxon>
        <taxon>Rhipicephalus</taxon>
        <taxon>Rhipicephalus</taxon>
    </lineage>
</organism>
<keyword evidence="3 11" id="KW-0812">Transmembrane</keyword>
<keyword evidence="14" id="KW-1185">Reference proteome</keyword>
<dbReference type="GO" id="GO:0016567">
    <property type="term" value="P:protein ubiquitination"/>
    <property type="evidence" value="ECO:0007669"/>
    <property type="project" value="TreeGrafter"/>
</dbReference>
<reference evidence="13" key="1">
    <citation type="journal article" date="2020" name="Cell">
        <title>Large-Scale Comparative Analyses of Tick Genomes Elucidate Their Genetic Diversity and Vector Capacities.</title>
        <authorList>
            <consortium name="Tick Genome and Microbiome Consortium (TIGMIC)"/>
            <person name="Jia N."/>
            <person name="Wang J."/>
            <person name="Shi W."/>
            <person name="Du L."/>
            <person name="Sun Y."/>
            <person name="Zhan W."/>
            <person name="Jiang J.F."/>
            <person name="Wang Q."/>
            <person name="Zhang B."/>
            <person name="Ji P."/>
            <person name="Bell-Sakyi L."/>
            <person name="Cui X.M."/>
            <person name="Yuan T.T."/>
            <person name="Jiang B.G."/>
            <person name="Yang W.F."/>
            <person name="Lam T.T."/>
            <person name="Chang Q.C."/>
            <person name="Ding S.J."/>
            <person name="Wang X.J."/>
            <person name="Zhu J.G."/>
            <person name="Ruan X.D."/>
            <person name="Zhao L."/>
            <person name="Wei J.T."/>
            <person name="Ye R.Z."/>
            <person name="Que T.C."/>
            <person name="Du C.H."/>
            <person name="Zhou Y.H."/>
            <person name="Cheng J.X."/>
            <person name="Dai P.F."/>
            <person name="Guo W.B."/>
            <person name="Han X.H."/>
            <person name="Huang E.J."/>
            <person name="Li L.F."/>
            <person name="Wei W."/>
            <person name="Gao Y.C."/>
            <person name="Liu J.Z."/>
            <person name="Shao H.Z."/>
            <person name="Wang X."/>
            <person name="Wang C.C."/>
            <person name="Yang T.C."/>
            <person name="Huo Q.B."/>
            <person name="Li W."/>
            <person name="Chen H.Y."/>
            <person name="Chen S.E."/>
            <person name="Zhou L.G."/>
            <person name="Ni X.B."/>
            <person name="Tian J.H."/>
            <person name="Sheng Y."/>
            <person name="Liu T."/>
            <person name="Pan Y.S."/>
            <person name="Xia L.Y."/>
            <person name="Li J."/>
            <person name="Zhao F."/>
            <person name="Cao W.C."/>
        </authorList>
    </citation>
    <scope>NUCLEOTIDE SEQUENCE</scope>
    <source>
        <strain evidence="13">Rsan-2018</strain>
    </source>
</reference>
<dbReference type="AlphaFoldDB" id="A0A9D4SWE5"/>
<dbReference type="InterPro" id="IPR013083">
    <property type="entry name" value="Znf_RING/FYVE/PHD"/>
</dbReference>
<evidence type="ECO:0000256" key="6">
    <source>
        <dbReference type="ARBA" id="ARBA00022786"/>
    </source>
</evidence>
<evidence type="ECO:0000256" key="2">
    <source>
        <dbReference type="ARBA" id="ARBA00022679"/>
    </source>
</evidence>
<keyword evidence="7" id="KW-0862">Zinc</keyword>
<evidence type="ECO:0000256" key="5">
    <source>
        <dbReference type="ARBA" id="ARBA00022771"/>
    </source>
</evidence>
<evidence type="ECO:0000256" key="8">
    <source>
        <dbReference type="ARBA" id="ARBA00022989"/>
    </source>
</evidence>
<dbReference type="PANTHER" id="PTHR46065:SF3">
    <property type="entry name" value="FI20425P1"/>
    <property type="match status" value="1"/>
</dbReference>